<feature type="repeat" description="TPR" evidence="3">
    <location>
        <begin position="57"/>
        <end position="90"/>
    </location>
</feature>
<dbReference type="GO" id="GO:0006620">
    <property type="term" value="P:post-translational protein targeting to endoplasmic reticulum membrane"/>
    <property type="evidence" value="ECO:0007669"/>
    <property type="project" value="TreeGrafter"/>
</dbReference>
<dbReference type="InterPro" id="IPR019734">
    <property type="entry name" value="TPR_rpt"/>
</dbReference>
<keyword evidence="4" id="KW-0472">Membrane</keyword>
<protein>
    <submittedName>
        <fullName evidence="6">Tetratricopeptide repeat protein</fullName>
    </submittedName>
</protein>
<keyword evidence="2 3" id="KW-0802">TPR repeat</keyword>
<organism evidence="6 7">
    <name type="scientific">Antarcticibacterium flavum</name>
    <dbReference type="NCBI Taxonomy" id="2058175"/>
    <lineage>
        <taxon>Bacteria</taxon>
        <taxon>Pseudomonadati</taxon>
        <taxon>Bacteroidota</taxon>
        <taxon>Flavobacteriia</taxon>
        <taxon>Flavobacteriales</taxon>
        <taxon>Flavobacteriaceae</taxon>
        <taxon>Antarcticibacterium</taxon>
    </lineage>
</organism>
<dbReference type="InterPro" id="IPR011990">
    <property type="entry name" value="TPR-like_helical_dom_sf"/>
</dbReference>
<dbReference type="Pfam" id="PF00515">
    <property type="entry name" value="TPR_1"/>
    <property type="match status" value="1"/>
</dbReference>
<feature type="transmembrane region" description="Helical" evidence="4">
    <location>
        <begin position="161"/>
        <end position="181"/>
    </location>
</feature>
<dbReference type="PANTHER" id="PTHR45831:SF2">
    <property type="entry name" value="LD24721P"/>
    <property type="match status" value="1"/>
</dbReference>
<dbReference type="Pfam" id="PF08239">
    <property type="entry name" value="SH3_3"/>
    <property type="match status" value="1"/>
</dbReference>
<dbReference type="InterPro" id="IPR047150">
    <property type="entry name" value="SGT"/>
</dbReference>
<sequence length="252" mass="29247">MNNNIKYIFFFIFLAVLPVMGQNPVLFEEGNRAYNEGDYAAAINDYQQIIDNGETSAEVYFNLGNAHYKLNNIAHSIYNYEKALQLNPNDRDIRDNLAFARNMVLDNIEEREPTGLSGMWRDSVSVLGYNQWAWLAISFAILFSIFFLIYYFNRRSVIKRLFFTLSMVGIFFSVLSVVFAFQQREYATGGQYAIIFAEEADVRGEPTLRGEEIFTLHEGTKVEVLETYQDWVRFELANGIQGWMDKTYLKPL</sequence>
<proteinExistence type="predicted"/>
<dbReference type="PANTHER" id="PTHR45831">
    <property type="entry name" value="LD24721P"/>
    <property type="match status" value="1"/>
</dbReference>
<dbReference type="InterPro" id="IPR003646">
    <property type="entry name" value="SH3-like_bac-type"/>
</dbReference>
<evidence type="ECO:0000313" key="6">
    <source>
        <dbReference type="EMBL" id="QCY69527.1"/>
    </source>
</evidence>
<evidence type="ECO:0000256" key="4">
    <source>
        <dbReference type="SAM" id="Phobius"/>
    </source>
</evidence>
<dbReference type="EMBL" id="CP040812">
    <property type="protein sequence ID" value="QCY69527.1"/>
    <property type="molecule type" value="Genomic_DNA"/>
</dbReference>
<dbReference type="SUPFAM" id="SSF48452">
    <property type="entry name" value="TPR-like"/>
    <property type="match status" value="1"/>
</dbReference>
<dbReference type="Proteomes" id="UP000309016">
    <property type="component" value="Chromosome"/>
</dbReference>
<keyword evidence="7" id="KW-1185">Reference proteome</keyword>
<evidence type="ECO:0000256" key="2">
    <source>
        <dbReference type="ARBA" id="ARBA00022803"/>
    </source>
</evidence>
<dbReference type="SMART" id="SM00028">
    <property type="entry name" value="TPR"/>
    <property type="match status" value="2"/>
</dbReference>
<keyword evidence="4" id="KW-1133">Transmembrane helix</keyword>
<reference evidence="6 7" key="1">
    <citation type="submission" date="2019-06" db="EMBL/GenBank/DDBJ databases">
        <title>Complete genome sequence of Antarcticibacterium flavum KCTC 52984T from an Antarctic marine sediment.</title>
        <authorList>
            <person name="Lee Y.M."/>
            <person name="Shin S.C."/>
        </authorList>
    </citation>
    <scope>NUCLEOTIDE SEQUENCE [LARGE SCALE GENOMIC DNA]</scope>
    <source>
        <strain evidence="6 7">KCTC 52984</strain>
    </source>
</reference>
<dbReference type="GO" id="GO:0072380">
    <property type="term" value="C:TRC complex"/>
    <property type="evidence" value="ECO:0007669"/>
    <property type="project" value="TreeGrafter"/>
</dbReference>
<dbReference type="KEGG" id="afla:FHG64_09050"/>
<keyword evidence="1" id="KW-0677">Repeat</keyword>
<gene>
    <name evidence="6" type="ORF">FHG64_09050</name>
</gene>
<keyword evidence="4" id="KW-0812">Transmembrane</keyword>
<evidence type="ECO:0000313" key="7">
    <source>
        <dbReference type="Proteomes" id="UP000309016"/>
    </source>
</evidence>
<feature type="transmembrane region" description="Helical" evidence="4">
    <location>
        <begin position="132"/>
        <end position="152"/>
    </location>
</feature>
<dbReference type="PROSITE" id="PS50005">
    <property type="entry name" value="TPR"/>
    <property type="match status" value="1"/>
</dbReference>
<dbReference type="Gene3D" id="2.30.30.40">
    <property type="entry name" value="SH3 Domains"/>
    <property type="match status" value="1"/>
</dbReference>
<dbReference type="GO" id="GO:0060090">
    <property type="term" value="F:molecular adaptor activity"/>
    <property type="evidence" value="ECO:0007669"/>
    <property type="project" value="TreeGrafter"/>
</dbReference>
<dbReference type="SMART" id="SM00287">
    <property type="entry name" value="SH3b"/>
    <property type="match status" value="1"/>
</dbReference>
<dbReference type="AlphaFoldDB" id="A0A5B7X2A3"/>
<dbReference type="OrthoDB" id="9776208at2"/>
<evidence type="ECO:0000259" key="5">
    <source>
        <dbReference type="SMART" id="SM00287"/>
    </source>
</evidence>
<dbReference type="PROSITE" id="PS50293">
    <property type="entry name" value="TPR_REGION"/>
    <property type="match status" value="1"/>
</dbReference>
<dbReference type="RefSeq" id="WP_139066094.1">
    <property type="nucleotide sequence ID" value="NZ_CP040812.1"/>
</dbReference>
<evidence type="ECO:0000256" key="3">
    <source>
        <dbReference type="PROSITE-ProRule" id="PRU00339"/>
    </source>
</evidence>
<accession>A0A5B7X2A3</accession>
<name>A0A5B7X2A3_9FLAO</name>
<feature type="domain" description="SH3b" evidence="5">
    <location>
        <begin position="190"/>
        <end position="251"/>
    </location>
</feature>
<evidence type="ECO:0000256" key="1">
    <source>
        <dbReference type="ARBA" id="ARBA00022737"/>
    </source>
</evidence>
<dbReference type="Gene3D" id="1.25.40.10">
    <property type="entry name" value="Tetratricopeptide repeat domain"/>
    <property type="match status" value="1"/>
</dbReference>
<dbReference type="GO" id="GO:0016020">
    <property type="term" value="C:membrane"/>
    <property type="evidence" value="ECO:0007669"/>
    <property type="project" value="TreeGrafter"/>
</dbReference>